<dbReference type="AlphaFoldDB" id="A0A284VQG5"/>
<reference evidence="3" key="1">
    <citation type="submission" date="2017-06" db="EMBL/GenBank/DDBJ databases">
        <authorList>
            <person name="Cremers G."/>
        </authorList>
    </citation>
    <scope>NUCLEOTIDE SEQUENCE [LARGE SCALE GENOMIC DNA]</scope>
</reference>
<dbReference type="Proteomes" id="UP000218615">
    <property type="component" value="Unassembled WGS sequence"/>
</dbReference>
<dbReference type="PANTHER" id="PTHR37507:SF2">
    <property type="entry name" value="SPORULATION PROTEIN YDCC"/>
    <property type="match status" value="1"/>
</dbReference>
<sequence>MKKSILIGVSIATVLAILLLAAVALGFGDTKTKFNAFAGAEAKHFTEKAAQATSTPTPVPTQEKTPEEAIAEAQAKVSFKILQPSYVPEGYTLNIPQVSGTRFRGVSVELEQAVFPYTNGKETLNLKELLTINDTTIAPKSTTIPKDAREIVDINGIKGRFSVEPDGLKYLNWKIGELSLTISSLTYNSNNVTGSSLSKEEMIKMARSVK</sequence>
<name>A0A284VQG5_9EURY</name>
<gene>
    <name evidence="2" type="ORF">MNV_340007</name>
</gene>
<accession>A0A284VQG5</accession>
<keyword evidence="3" id="KW-1185">Reference proteome</keyword>
<dbReference type="Pfam" id="PF14285">
    <property type="entry name" value="DUF4367"/>
    <property type="match status" value="1"/>
</dbReference>
<dbReference type="OrthoDB" id="137725at2157"/>
<protein>
    <recommendedName>
        <fullName evidence="1">DUF4367 domain-containing protein</fullName>
    </recommendedName>
</protein>
<dbReference type="PANTHER" id="PTHR37507">
    <property type="entry name" value="SPORULATION PROTEIN YDCC"/>
    <property type="match status" value="1"/>
</dbReference>
<dbReference type="InterPro" id="IPR052944">
    <property type="entry name" value="Sporulation_related"/>
</dbReference>
<evidence type="ECO:0000313" key="3">
    <source>
        <dbReference type="Proteomes" id="UP000218615"/>
    </source>
</evidence>
<organism evidence="2 3">
    <name type="scientific">Candidatus Methanoperedens nitratireducens</name>
    <dbReference type="NCBI Taxonomy" id="1392998"/>
    <lineage>
        <taxon>Archaea</taxon>
        <taxon>Methanobacteriati</taxon>
        <taxon>Methanobacteriota</taxon>
        <taxon>Stenosarchaea group</taxon>
        <taxon>Methanomicrobia</taxon>
        <taxon>Methanosarcinales</taxon>
        <taxon>ANME-2 cluster</taxon>
        <taxon>Candidatus Methanoperedentaceae</taxon>
        <taxon>Candidatus Methanoperedens</taxon>
    </lineage>
</organism>
<dbReference type="EMBL" id="FZMP01000179">
    <property type="protein sequence ID" value="SNQ61417.1"/>
    <property type="molecule type" value="Genomic_DNA"/>
</dbReference>
<evidence type="ECO:0000313" key="2">
    <source>
        <dbReference type="EMBL" id="SNQ61417.1"/>
    </source>
</evidence>
<dbReference type="InterPro" id="IPR025377">
    <property type="entry name" value="DUF4367"/>
</dbReference>
<proteinExistence type="predicted"/>
<dbReference type="RefSeq" id="WP_179293955.1">
    <property type="nucleotide sequence ID" value="NZ_FZMP01000179.1"/>
</dbReference>
<feature type="domain" description="DUF4367" evidence="1">
    <location>
        <begin position="83"/>
        <end position="209"/>
    </location>
</feature>
<evidence type="ECO:0000259" key="1">
    <source>
        <dbReference type="Pfam" id="PF14285"/>
    </source>
</evidence>